<dbReference type="InterPro" id="IPR027256">
    <property type="entry name" value="P-typ_ATPase_IB"/>
</dbReference>
<dbReference type="Gene3D" id="3.40.1110.10">
    <property type="entry name" value="Calcium-transporting ATPase, cytoplasmic domain N"/>
    <property type="match status" value="1"/>
</dbReference>
<feature type="transmembrane region" description="Helical" evidence="10">
    <location>
        <begin position="167"/>
        <end position="186"/>
    </location>
</feature>
<dbReference type="SFLD" id="SFLDF00027">
    <property type="entry name" value="p-type_atpase"/>
    <property type="match status" value="1"/>
</dbReference>
<dbReference type="GO" id="GO:0005507">
    <property type="term" value="F:copper ion binding"/>
    <property type="evidence" value="ECO:0007669"/>
    <property type="project" value="TreeGrafter"/>
</dbReference>
<dbReference type="Gene3D" id="3.40.50.1000">
    <property type="entry name" value="HAD superfamily/HAD-like"/>
    <property type="match status" value="1"/>
</dbReference>
<proteinExistence type="inferred from homology"/>
<dbReference type="Pfam" id="PF00403">
    <property type="entry name" value="HMA"/>
    <property type="match status" value="1"/>
</dbReference>
<dbReference type="InterPro" id="IPR001757">
    <property type="entry name" value="P_typ_ATPase"/>
</dbReference>
<evidence type="ECO:0000256" key="7">
    <source>
        <dbReference type="ARBA" id="ARBA00022967"/>
    </source>
</evidence>
<dbReference type="Gene3D" id="3.30.70.100">
    <property type="match status" value="1"/>
</dbReference>
<dbReference type="Proteomes" id="UP000318297">
    <property type="component" value="Unassembled WGS sequence"/>
</dbReference>
<dbReference type="SUPFAM" id="SSF81653">
    <property type="entry name" value="Calcium ATPase, transduction domain A"/>
    <property type="match status" value="1"/>
</dbReference>
<keyword evidence="9 10" id="KW-0472">Membrane</keyword>
<evidence type="ECO:0000313" key="13">
    <source>
        <dbReference type="Proteomes" id="UP000318297"/>
    </source>
</evidence>
<dbReference type="GO" id="GO:0005524">
    <property type="term" value="F:ATP binding"/>
    <property type="evidence" value="ECO:0007669"/>
    <property type="project" value="UniProtKB-UniRule"/>
</dbReference>
<feature type="transmembrane region" description="Helical" evidence="10">
    <location>
        <begin position="701"/>
        <end position="718"/>
    </location>
</feature>
<dbReference type="NCBIfam" id="TIGR01494">
    <property type="entry name" value="ATPase_P-type"/>
    <property type="match status" value="1"/>
</dbReference>
<dbReference type="PROSITE" id="PS01047">
    <property type="entry name" value="HMA_1"/>
    <property type="match status" value="1"/>
</dbReference>
<dbReference type="InterPro" id="IPR036412">
    <property type="entry name" value="HAD-like_sf"/>
</dbReference>
<comment type="similarity">
    <text evidence="2 10">Belongs to the cation transport ATPase (P-type) (TC 3.A.3) family. Type IB subfamily.</text>
</comment>
<dbReference type="InterPro" id="IPR023299">
    <property type="entry name" value="ATPase_P-typ_cyto_dom_N"/>
</dbReference>
<evidence type="ECO:0000256" key="10">
    <source>
        <dbReference type="RuleBase" id="RU362081"/>
    </source>
</evidence>
<dbReference type="GO" id="GO:0005886">
    <property type="term" value="C:plasma membrane"/>
    <property type="evidence" value="ECO:0007669"/>
    <property type="project" value="UniProtKB-SubCell"/>
</dbReference>
<dbReference type="InterPro" id="IPR018303">
    <property type="entry name" value="ATPase_P-typ_P_site"/>
</dbReference>
<keyword evidence="6 10" id="KW-0067">ATP-binding</keyword>
<dbReference type="PROSITE" id="PS00154">
    <property type="entry name" value="ATPASE_E1_E2"/>
    <property type="match status" value="1"/>
</dbReference>
<evidence type="ECO:0000256" key="5">
    <source>
        <dbReference type="ARBA" id="ARBA00022741"/>
    </source>
</evidence>
<keyword evidence="3 10" id="KW-0812">Transmembrane</keyword>
<evidence type="ECO:0000256" key="9">
    <source>
        <dbReference type="ARBA" id="ARBA00023136"/>
    </source>
</evidence>
<dbReference type="PROSITE" id="PS01229">
    <property type="entry name" value="COF_2"/>
    <property type="match status" value="1"/>
</dbReference>
<evidence type="ECO:0000256" key="2">
    <source>
        <dbReference type="ARBA" id="ARBA00006024"/>
    </source>
</evidence>
<feature type="transmembrane region" description="Helical" evidence="10">
    <location>
        <begin position="394"/>
        <end position="418"/>
    </location>
</feature>
<dbReference type="InterPro" id="IPR008250">
    <property type="entry name" value="ATPase_P-typ_transduc_dom_A_sf"/>
</dbReference>
<dbReference type="InterPro" id="IPR006121">
    <property type="entry name" value="HMA_dom"/>
</dbReference>
<feature type="transmembrane region" description="Helical" evidence="10">
    <location>
        <begin position="724"/>
        <end position="742"/>
    </location>
</feature>
<dbReference type="SUPFAM" id="SSF81665">
    <property type="entry name" value="Calcium ATPase, transmembrane domain M"/>
    <property type="match status" value="1"/>
</dbReference>
<keyword evidence="4 10" id="KW-0479">Metal-binding</keyword>
<dbReference type="InterPro" id="IPR036163">
    <property type="entry name" value="HMA_dom_sf"/>
</dbReference>
<comment type="subcellular location">
    <subcellularLocation>
        <location evidence="1">Cell membrane</location>
        <topology evidence="1">Multi-pass membrane protein</topology>
    </subcellularLocation>
</comment>
<dbReference type="Pfam" id="PF00122">
    <property type="entry name" value="E1-E2_ATPase"/>
    <property type="match status" value="1"/>
</dbReference>
<dbReference type="SFLD" id="SFLDG00002">
    <property type="entry name" value="C1.7:_P-type_atpase_like"/>
    <property type="match status" value="1"/>
</dbReference>
<feature type="transmembrane region" description="Helical" evidence="10">
    <location>
        <begin position="128"/>
        <end position="147"/>
    </location>
</feature>
<gene>
    <name evidence="12" type="ORF">BKA23_0568</name>
</gene>
<evidence type="ECO:0000256" key="8">
    <source>
        <dbReference type="ARBA" id="ARBA00022989"/>
    </source>
</evidence>
<dbReference type="InterPro" id="IPR023214">
    <property type="entry name" value="HAD_sf"/>
</dbReference>
<feature type="transmembrane region" description="Helical" evidence="10">
    <location>
        <begin position="360"/>
        <end position="382"/>
    </location>
</feature>
<comment type="caution">
    <text evidence="12">The sequence shown here is derived from an EMBL/GenBank/DDBJ whole genome shotgun (WGS) entry which is preliminary data.</text>
</comment>
<feature type="transmembrane region" description="Helical" evidence="10">
    <location>
        <begin position="102"/>
        <end position="122"/>
    </location>
</feature>
<evidence type="ECO:0000256" key="6">
    <source>
        <dbReference type="ARBA" id="ARBA00022840"/>
    </source>
</evidence>
<evidence type="ECO:0000256" key="3">
    <source>
        <dbReference type="ARBA" id="ARBA00022692"/>
    </source>
</evidence>
<dbReference type="InterPro" id="IPR059000">
    <property type="entry name" value="ATPase_P-type_domA"/>
</dbReference>
<dbReference type="EMBL" id="VIVQ01000001">
    <property type="protein sequence ID" value="TWE11782.1"/>
    <property type="molecule type" value="Genomic_DNA"/>
</dbReference>
<reference evidence="12 13" key="1">
    <citation type="submission" date="2019-06" db="EMBL/GenBank/DDBJ databases">
        <title>Sequencing the genomes of 1000 actinobacteria strains.</title>
        <authorList>
            <person name="Klenk H.-P."/>
        </authorList>
    </citation>
    <scope>NUCLEOTIDE SEQUENCE [LARGE SCALE GENOMIC DNA]</scope>
    <source>
        <strain evidence="12 13">DSM 19560</strain>
    </source>
</reference>
<dbReference type="Gene3D" id="2.70.150.10">
    <property type="entry name" value="Calcium-transporting ATPase, cytoplasmic transduction domain A"/>
    <property type="match status" value="1"/>
</dbReference>
<dbReference type="PRINTS" id="PR00119">
    <property type="entry name" value="CATATPASE"/>
</dbReference>
<dbReference type="GO" id="GO:0016887">
    <property type="term" value="F:ATP hydrolysis activity"/>
    <property type="evidence" value="ECO:0007669"/>
    <property type="project" value="InterPro"/>
</dbReference>
<organism evidence="12 13">
    <name type="scientific">Rudaeicoccus suwonensis</name>
    <dbReference type="NCBI Taxonomy" id="657409"/>
    <lineage>
        <taxon>Bacteria</taxon>
        <taxon>Bacillati</taxon>
        <taxon>Actinomycetota</taxon>
        <taxon>Actinomycetes</taxon>
        <taxon>Micrococcales</taxon>
        <taxon>Dermacoccaceae</taxon>
        <taxon>Rudaeicoccus</taxon>
    </lineage>
</organism>
<keyword evidence="8 10" id="KW-1133">Transmembrane helix</keyword>
<dbReference type="GO" id="GO:0055070">
    <property type="term" value="P:copper ion homeostasis"/>
    <property type="evidence" value="ECO:0007669"/>
    <property type="project" value="TreeGrafter"/>
</dbReference>
<dbReference type="RefSeq" id="WP_281287523.1">
    <property type="nucleotide sequence ID" value="NZ_VIVQ01000001.1"/>
</dbReference>
<evidence type="ECO:0000256" key="1">
    <source>
        <dbReference type="ARBA" id="ARBA00004651"/>
    </source>
</evidence>
<protein>
    <submittedName>
        <fullName evidence="12">Cu+-exporting ATPase</fullName>
    </submittedName>
</protein>
<accession>A0A561E840</accession>
<dbReference type="Pfam" id="PF00702">
    <property type="entry name" value="Hydrolase"/>
    <property type="match status" value="1"/>
</dbReference>
<evidence type="ECO:0000313" key="12">
    <source>
        <dbReference type="EMBL" id="TWE11782.1"/>
    </source>
</evidence>
<dbReference type="FunFam" id="3.30.70.100:FF:000005">
    <property type="entry name" value="Copper-exporting P-type ATPase A"/>
    <property type="match status" value="1"/>
</dbReference>
<name>A0A561E840_9MICO</name>
<dbReference type="NCBIfam" id="TIGR01511">
    <property type="entry name" value="ATPase-IB1_Cu"/>
    <property type="match status" value="1"/>
</dbReference>
<dbReference type="PANTHER" id="PTHR43520:SF8">
    <property type="entry name" value="P-TYPE CU(+) TRANSPORTER"/>
    <property type="match status" value="1"/>
</dbReference>
<evidence type="ECO:0000256" key="4">
    <source>
        <dbReference type="ARBA" id="ARBA00022723"/>
    </source>
</evidence>
<dbReference type="InterPro" id="IPR023298">
    <property type="entry name" value="ATPase_P-typ_TM_dom_sf"/>
</dbReference>
<dbReference type="PRINTS" id="PR00120">
    <property type="entry name" value="HATPASE"/>
</dbReference>
<keyword evidence="10" id="KW-1003">Cell membrane</keyword>
<sequence length="751" mass="78332">MTTTETHQSTRLEKFELDVGGMTCAACANRVERKLNKLPGVQATVNLATDRAVVTGLPDDEVGTAIAAVESAGYTAVLHNPDDDAWTRRAAEMRLSSLRRRLAVSALLTVPLCDLTILLALVPGWRFPGWQALCVLLAVPIVTWAAWPYHKATWRGLQHGVLSMDTLVSLGALVSFGWALYALLLHPASTPGYWLGFGHTPPGADAIYLDVAAGMVTFQLGGRYFETRSRGQVGDVMQALAGLAVKQARIVDDSGTERVIPSEDLRVGDRFVVLPGERIVTDGTIASGSGSVDTSAMTGESTPVEVTGGDTVVGGTTNLTGRLVVTADAVGERTRLAQMAAIADDAQRRKSRAQKVADRVTGYFVPAVMILAVLVAVGWLVATGSADRAIANGVAVLIIACPCALGLATPTALMVGVGRGGQLGILIKGHDALEMSGRIDTVVFDKTGTLTSGNMRVHQVDTFGGRSEIDVCRYAASLESASEHPIAAAIVRHAEQQVGRPEAPAEFTALPGAGARGLVDGHECLIGSADLITGRGIVIDEAASAVQSAADDGDTTVLLAVDGVLAAVFAVSDTVRGSAAPAVAALHDLGLRTVLLTGDSPATAAAVAERLGIQEVRARVLPDQKAAAIEELQAQGRCVAMVGDGINDSAALATADLGMALVRGTDIAMKSADVILVRNDLRVVVDAVQLSRKTFRTIRGNLVWAFGYNVAAIPIAAAGLLNPLIAAAAMAMSSMLVISNSLRLRNFEPHR</sequence>
<dbReference type="SUPFAM" id="SSF56784">
    <property type="entry name" value="HAD-like"/>
    <property type="match status" value="1"/>
</dbReference>
<dbReference type="NCBIfam" id="TIGR01525">
    <property type="entry name" value="ATPase-IB_hvy"/>
    <property type="match status" value="1"/>
</dbReference>
<evidence type="ECO:0000259" key="11">
    <source>
        <dbReference type="PROSITE" id="PS50846"/>
    </source>
</evidence>
<dbReference type="PANTHER" id="PTHR43520">
    <property type="entry name" value="ATP7, ISOFORM B"/>
    <property type="match status" value="1"/>
</dbReference>
<keyword evidence="7" id="KW-1278">Translocase</keyword>
<feature type="transmembrane region" description="Helical" evidence="10">
    <location>
        <begin position="206"/>
        <end position="225"/>
    </location>
</feature>
<keyword evidence="5 10" id="KW-0547">Nucleotide-binding</keyword>
<dbReference type="PROSITE" id="PS50846">
    <property type="entry name" value="HMA_2"/>
    <property type="match status" value="1"/>
</dbReference>
<dbReference type="CDD" id="cd02094">
    <property type="entry name" value="P-type_ATPase_Cu-like"/>
    <property type="match status" value="1"/>
</dbReference>
<feature type="domain" description="HMA" evidence="11">
    <location>
        <begin position="13"/>
        <end position="77"/>
    </location>
</feature>
<dbReference type="InterPro" id="IPR017969">
    <property type="entry name" value="Heavy-metal-associated_CS"/>
</dbReference>
<dbReference type="AlphaFoldDB" id="A0A561E840"/>
<dbReference type="SUPFAM" id="SSF55008">
    <property type="entry name" value="HMA, heavy metal-associated domain"/>
    <property type="match status" value="1"/>
</dbReference>
<dbReference type="GO" id="GO:0043682">
    <property type="term" value="F:P-type divalent copper transporter activity"/>
    <property type="evidence" value="ECO:0007669"/>
    <property type="project" value="TreeGrafter"/>
</dbReference>
<dbReference type="CDD" id="cd00371">
    <property type="entry name" value="HMA"/>
    <property type="match status" value="1"/>
</dbReference>
<keyword evidence="13" id="KW-1185">Reference proteome</keyword>
<dbReference type="SFLD" id="SFLDS00003">
    <property type="entry name" value="Haloacid_Dehalogenase"/>
    <property type="match status" value="1"/>
</dbReference>
<dbReference type="InterPro" id="IPR044492">
    <property type="entry name" value="P_typ_ATPase_HD_dom"/>
</dbReference>